<gene>
    <name evidence="1" type="ORF">QFC22_005656</name>
</gene>
<reference evidence="1" key="1">
    <citation type="submission" date="2023-04" db="EMBL/GenBank/DDBJ databases">
        <title>Draft Genome sequencing of Naganishia species isolated from polar environments using Oxford Nanopore Technology.</title>
        <authorList>
            <person name="Leo P."/>
            <person name="Venkateswaran K."/>
        </authorList>
    </citation>
    <scope>NUCLEOTIDE SEQUENCE</scope>
    <source>
        <strain evidence="1">MNA-CCFEE 5425</strain>
    </source>
</reference>
<evidence type="ECO:0000313" key="2">
    <source>
        <dbReference type="Proteomes" id="UP001243375"/>
    </source>
</evidence>
<comment type="caution">
    <text evidence="1">The sequence shown here is derived from an EMBL/GenBank/DDBJ whole genome shotgun (WGS) entry which is preliminary data.</text>
</comment>
<accession>A0ACC2WUE8</accession>
<organism evidence="1 2">
    <name type="scientific">Naganishia vaughanmartiniae</name>
    <dbReference type="NCBI Taxonomy" id="1424756"/>
    <lineage>
        <taxon>Eukaryota</taxon>
        <taxon>Fungi</taxon>
        <taxon>Dikarya</taxon>
        <taxon>Basidiomycota</taxon>
        <taxon>Agaricomycotina</taxon>
        <taxon>Tremellomycetes</taxon>
        <taxon>Filobasidiales</taxon>
        <taxon>Filobasidiaceae</taxon>
        <taxon>Naganishia</taxon>
    </lineage>
</organism>
<evidence type="ECO:0000313" key="1">
    <source>
        <dbReference type="EMBL" id="KAJ9114780.1"/>
    </source>
</evidence>
<dbReference type="Proteomes" id="UP001243375">
    <property type="component" value="Unassembled WGS sequence"/>
</dbReference>
<sequence>MFQFEMTTEFGSLLRANTPVSRMMTTYTRRGPGQTYLKNVLADKINSLIEHKDLNLEINPLKVRSFLRVQMYVATLIL</sequence>
<protein>
    <submittedName>
        <fullName evidence="1">Uncharacterized protein</fullName>
    </submittedName>
</protein>
<name>A0ACC2WUE8_9TREE</name>
<dbReference type="EMBL" id="JASBWU010000018">
    <property type="protein sequence ID" value="KAJ9114780.1"/>
    <property type="molecule type" value="Genomic_DNA"/>
</dbReference>
<keyword evidence="2" id="KW-1185">Reference proteome</keyword>
<proteinExistence type="predicted"/>